<evidence type="ECO:0000313" key="5">
    <source>
        <dbReference type="EMBL" id="OEL25464.1"/>
    </source>
</evidence>
<gene>
    <name evidence="5" type="ORF">BAE44_0013516</name>
</gene>
<comment type="caution">
    <text evidence="5">The sequence shown here is derived from an EMBL/GenBank/DDBJ whole genome shotgun (WGS) entry which is preliminary data.</text>
</comment>
<dbReference type="InterPro" id="IPR006630">
    <property type="entry name" value="La_HTH"/>
</dbReference>
<feature type="domain" description="HTH La-type RNA-binding" evidence="4">
    <location>
        <begin position="253"/>
        <end position="342"/>
    </location>
</feature>
<dbReference type="InterPro" id="IPR045180">
    <property type="entry name" value="La_dom_prot"/>
</dbReference>
<feature type="compositionally biased region" description="Gly residues" evidence="3">
    <location>
        <begin position="88"/>
        <end position="138"/>
    </location>
</feature>
<dbReference type="OrthoDB" id="340227at2759"/>
<protein>
    <recommendedName>
        <fullName evidence="4">HTH La-type RNA-binding domain-containing protein</fullName>
    </recommendedName>
</protein>
<dbReference type="STRING" id="888268.A0A1E5VK61"/>
<proteinExistence type="predicted"/>
<keyword evidence="1 2" id="KW-0694">RNA-binding</keyword>
<name>A0A1E5VK61_9POAL</name>
<dbReference type="EMBL" id="LWDX02037185">
    <property type="protein sequence ID" value="OEL25464.1"/>
    <property type="molecule type" value="Genomic_DNA"/>
</dbReference>
<dbReference type="SMART" id="SM00715">
    <property type="entry name" value="LA"/>
    <property type="match status" value="1"/>
</dbReference>
<evidence type="ECO:0000256" key="1">
    <source>
        <dbReference type="ARBA" id="ARBA00022884"/>
    </source>
</evidence>
<evidence type="ECO:0000259" key="4">
    <source>
        <dbReference type="PROSITE" id="PS50961"/>
    </source>
</evidence>
<dbReference type="PANTHER" id="PTHR22792">
    <property type="entry name" value="LUPUS LA PROTEIN-RELATED"/>
    <property type="match status" value="1"/>
</dbReference>
<feature type="region of interest" description="Disordered" evidence="3">
    <location>
        <begin position="347"/>
        <end position="412"/>
    </location>
</feature>
<keyword evidence="6" id="KW-1185">Reference proteome</keyword>
<sequence length="412" mass="43433">MDANHWPALSEAAKNTKLAPSPDSSRPPESLSPSPAPSSAMANSSNSHKHGSGTHHGRHKPARRGGGAGDHSPRDHPDRTTGGWDHATGGGRGSQRNHNGGGGRRGNGTSGSGSGGVSHHGAAAAGGGGGGGGGGGFGGRRRGGYEPFYRGPPPMGMGPYMRGAPPPPPPMTVPPPFMGPPPPPVSPMRAFAGPMLFHDMQSPVSPVSPIYFYGPPPPPEALRGLPLAPPMVGPPAYPYFQAPSEPQPEPEPEPDVEEERAKLLNQIEFYFSKENLCSDVYLRQNMDGHGWVDISLIAGFKKVRKLTNDLQYVKETVQSSSILEMQGEKIRKQNDWEKWVIHREGNHDIPSSSASVPRPNVNNLTAHLGGMGLHESASSGSTVEEKHHDVIQNGSPSGNDEAPVAEDNSGHQ</sequence>
<dbReference type="AlphaFoldDB" id="A0A1E5VK61"/>
<evidence type="ECO:0000256" key="2">
    <source>
        <dbReference type="PROSITE-ProRule" id="PRU00332"/>
    </source>
</evidence>
<evidence type="ECO:0000256" key="3">
    <source>
        <dbReference type="SAM" id="MobiDB-lite"/>
    </source>
</evidence>
<feature type="compositionally biased region" description="Polar residues" evidence="3">
    <location>
        <begin position="349"/>
        <end position="365"/>
    </location>
</feature>
<dbReference type="Pfam" id="PF05383">
    <property type="entry name" value="La"/>
    <property type="match status" value="1"/>
</dbReference>
<dbReference type="InterPro" id="IPR036388">
    <property type="entry name" value="WH-like_DNA-bd_sf"/>
</dbReference>
<feature type="region of interest" description="Disordered" evidence="3">
    <location>
        <begin position="1"/>
        <end position="150"/>
    </location>
</feature>
<organism evidence="5 6">
    <name type="scientific">Dichanthelium oligosanthes</name>
    <dbReference type="NCBI Taxonomy" id="888268"/>
    <lineage>
        <taxon>Eukaryota</taxon>
        <taxon>Viridiplantae</taxon>
        <taxon>Streptophyta</taxon>
        <taxon>Embryophyta</taxon>
        <taxon>Tracheophyta</taxon>
        <taxon>Spermatophyta</taxon>
        <taxon>Magnoliopsida</taxon>
        <taxon>Liliopsida</taxon>
        <taxon>Poales</taxon>
        <taxon>Poaceae</taxon>
        <taxon>PACMAD clade</taxon>
        <taxon>Panicoideae</taxon>
        <taxon>Panicodae</taxon>
        <taxon>Paniceae</taxon>
        <taxon>Dichantheliinae</taxon>
        <taxon>Dichanthelium</taxon>
    </lineage>
</organism>
<evidence type="ECO:0000313" key="6">
    <source>
        <dbReference type="Proteomes" id="UP000095767"/>
    </source>
</evidence>
<reference evidence="5 6" key="1">
    <citation type="submission" date="2016-09" db="EMBL/GenBank/DDBJ databases">
        <title>The draft genome of Dichanthelium oligosanthes: A C3 panicoid grass species.</title>
        <authorList>
            <person name="Studer A.J."/>
            <person name="Schnable J.C."/>
            <person name="Brutnell T.P."/>
        </authorList>
    </citation>
    <scope>NUCLEOTIDE SEQUENCE [LARGE SCALE GENOMIC DNA]</scope>
    <source>
        <strain evidence="6">cv. Kellogg 1175</strain>
        <tissue evidence="5">Leaf</tissue>
    </source>
</reference>
<feature type="compositionally biased region" description="Basic residues" evidence="3">
    <location>
        <begin position="47"/>
        <end position="63"/>
    </location>
</feature>
<dbReference type="CDD" id="cd07323">
    <property type="entry name" value="LAM"/>
    <property type="match status" value="1"/>
</dbReference>
<dbReference type="SUPFAM" id="SSF46785">
    <property type="entry name" value="Winged helix' DNA-binding domain"/>
    <property type="match status" value="1"/>
</dbReference>
<dbReference type="GO" id="GO:0003723">
    <property type="term" value="F:RNA binding"/>
    <property type="evidence" value="ECO:0007669"/>
    <property type="project" value="UniProtKB-UniRule"/>
</dbReference>
<accession>A0A1E5VK61</accession>
<feature type="compositionally biased region" description="Low complexity" evidence="3">
    <location>
        <begin position="19"/>
        <end position="46"/>
    </location>
</feature>
<dbReference type="Gene3D" id="1.10.10.10">
    <property type="entry name" value="Winged helix-like DNA-binding domain superfamily/Winged helix DNA-binding domain"/>
    <property type="match status" value="1"/>
</dbReference>
<dbReference type="Proteomes" id="UP000095767">
    <property type="component" value="Unassembled WGS sequence"/>
</dbReference>
<dbReference type="InterPro" id="IPR036390">
    <property type="entry name" value="WH_DNA-bd_sf"/>
</dbReference>
<dbReference type="PROSITE" id="PS50961">
    <property type="entry name" value="HTH_LA"/>
    <property type="match status" value="1"/>
</dbReference>
<dbReference type="PANTHER" id="PTHR22792:SF108">
    <property type="entry name" value="LA DOMAIN CONTAINING PROTEIN, EXPRESSED"/>
    <property type="match status" value="1"/>
</dbReference>